<evidence type="ECO:0000313" key="2">
    <source>
        <dbReference type="Proteomes" id="UP001597641"/>
    </source>
</evidence>
<gene>
    <name evidence="1" type="ORF">ACFS7Z_13730</name>
</gene>
<evidence type="ECO:0000313" key="1">
    <source>
        <dbReference type="EMBL" id="MFD3001427.1"/>
    </source>
</evidence>
<dbReference type="EMBL" id="JBHUOX010000009">
    <property type="protein sequence ID" value="MFD3001427.1"/>
    <property type="molecule type" value="Genomic_DNA"/>
</dbReference>
<keyword evidence="2" id="KW-1185">Reference proteome</keyword>
<sequence length="97" mass="11320">MHTETLAPGQKTEIRVEQKKQIKLIGSTRKVPGHTMFELNLETQEIKQAEYQEGTVYAYTEKSHEHQHRLKLVVKENCIYVQALNKKNAFKKLAKIK</sequence>
<dbReference type="Proteomes" id="UP001597641">
    <property type="component" value="Unassembled WGS sequence"/>
</dbReference>
<proteinExistence type="predicted"/>
<protein>
    <submittedName>
        <fullName evidence="1">Uncharacterized protein</fullName>
    </submittedName>
</protein>
<reference evidence="2" key="1">
    <citation type="journal article" date="2019" name="Int. J. Syst. Evol. Microbiol.">
        <title>The Global Catalogue of Microorganisms (GCM) 10K type strain sequencing project: providing services to taxonomists for standard genome sequencing and annotation.</title>
        <authorList>
            <consortium name="The Broad Institute Genomics Platform"/>
            <consortium name="The Broad Institute Genome Sequencing Center for Infectious Disease"/>
            <person name="Wu L."/>
            <person name="Ma J."/>
        </authorList>
    </citation>
    <scope>NUCLEOTIDE SEQUENCE [LARGE SCALE GENOMIC DNA]</scope>
    <source>
        <strain evidence="2">KCTC 23984</strain>
    </source>
</reference>
<comment type="caution">
    <text evidence="1">The sequence shown here is derived from an EMBL/GenBank/DDBJ whole genome shotgun (WGS) entry which is preliminary data.</text>
</comment>
<name>A0ABW6BWN2_9BACT</name>
<dbReference type="RefSeq" id="WP_377485511.1">
    <property type="nucleotide sequence ID" value="NZ_JBHUOX010000009.1"/>
</dbReference>
<organism evidence="1 2">
    <name type="scientific">Pontibacter toksunensis</name>
    <dbReference type="NCBI Taxonomy" id="1332631"/>
    <lineage>
        <taxon>Bacteria</taxon>
        <taxon>Pseudomonadati</taxon>
        <taxon>Bacteroidota</taxon>
        <taxon>Cytophagia</taxon>
        <taxon>Cytophagales</taxon>
        <taxon>Hymenobacteraceae</taxon>
        <taxon>Pontibacter</taxon>
    </lineage>
</organism>
<accession>A0ABW6BWN2</accession>